<evidence type="ECO:0008006" key="3">
    <source>
        <dbReference type="Google" id="ProtNLM"/>
    </source>
</evidence>
<accession>A0ABY2Z1M4</accession>
<proteinExistence type="predicted"/>
<comment type="caution">
    <text evidence="1">The sequence shown here is derived from an EMBL/GenBank/DDBJ whole genome shotgun (WGS) entry which is preliminary data.</text>
</comment>
<organism evidence="1 2">
    <name type="scientific">Pantoea anthophila</name>
    <dbReference type="NCBI Taxonomy" id="470931"/>
    <lineage>
        <taxon>Bacteria</taxon>
        <taxon>Pseudomonadati</taxon>
        <taxon>Pseudomonadota</taxon>
        <taxon>Gammaproteobacteria</taxon>
        <taxon>Enterobacterales</taxon>
        <taxon>Erwiniaceae</taxon>
        <taxon>Pantoea</taxon>
    </lineage>
</organism>
<gene>
    <name evidence="1" type="ORF">FJW00_21490</name>
</gene>
<protein>
    <recommendedName>
        <fullName evidence="3">Transposase</fullName>
    </recommendedName>
</protein>
<dbReference type="RefSeq" id="WP_058956941.1">
    <property type="nucleotide sequence ID" value="NZ_CP110473.1"/>
</dbReference>
<name>A0ABY2Z1M4_9GAMM</name>
<dbReference type="EMBL" id="VHIZ01000066">
    <property type="protein sequence ID" value="TPV20852.1"/>
    <property type="molecule type" value="Genomic_DNA"/>
</dbReference>
<evidence type="ECO:0000313" key="2">
    <source>
        <dbReference type="Proteomes" id="UP000316142"/>
    </source>
</evidence>
<keyword evidence="2" id="KW-1185">Reference proteome</keyword>
<dbReference type="GeneID" id="93531535"/>
<sequence length="60" mass="7205">MRIRDYIRDGRAMCQKRDNKSGRAIRRFLPHLILPAIDFRYTKPHVIEIALRDPLRPIHP</sequence>
<dbReference type="Proteomes" id="UP000316142">
    <property type="component" value="Unassembled WGS sequence"/>
</dbReference>
<reference evidence="1 2" key="1">
    <citation type="submission" date="2019-06" db="EMBL/GenBank/DDBJ databases">
        <title>Taxogenomics and systematics of the genus Pantoea.</title>
        <authorList>
            <person name="Tambong J.T."/>
        </authorList>
    </citation>
    <scope>NUCLEOTIDE SEQUENCE [LARGE SCALE GENOMIC DNA]</scope>
    <source>
        <strain evidence="1 2">LMG 2558</strain>
    </source>
</reference>
<evidence type="ECO:0000313" key="1">
    <source>
        <dbReference type="EMBL" id="TPV20852.1"/>
    </source>
</evidence>